<accession>A0A3L6S3H2</accession>
<evidence type="ECO:0000313" key="2">
    <source>
        <dbReference type="Proteomes" id="UP000275267"/>
    </source>
</evidence>
<name>A0A3L6S3H2_PANMI</name>
<dbReference type="EMBL" id="PQIB02000006">
    <property type="protein sequence ID" value="RLN13495.1"/>
    <property type="molecule type" value="Genomic_DNA"/>
</dbReference>
<comment type="caution">
    <text evidence="1">The sequence shown here is derived from an EMBL/GenBank/DDBJ whole genome shotgun (WGS) entry which is preliminary data.</text>
</comment>
<sequence length="177" mass="19115">MALAHVARAKGSRPAACAAVLLALRGPDGARLRLRHAWLQAWRRSRGRRGSGDGGWGPDATLLLLPLAAHPPLATRQRLHPSSALPADHNGRGMMSDETYQRALVSCEPVSFITCTKRAAVARITKRDASDLDRVLIVLPNLPSWIGWITNWIGVLGRRKVGEEEAGCCVCDLACGN</sequence>
<gene>
    <name evidence="1" type="ORF">C2845_PM09G15060</name>
</gene>
<protein>
    <submittedName>
        <fullName evidence="1">Uncharacterized protein</fullName>
    </submittedName>
</protein>
<proteinExistence type="predicted"/>
<evidence type="ECO:0000313" key="1">
    <source>
        <dbReference type="EMBL" id="RLN13495.1"/>
    </source>
</evidence>
<keyword evidence="2" id="KW-1185">Reference proteome</keyword>
<dbReference type="Proteomes" id="UP000275267">
    <property type="component" value="Unassembled WGS sequence"/>
</dbReference>
<dbReference type="AlphaFoldDB" id="A0A3L6S3H2"/>
<reference evidence="2" key="1">
    <citation type="journal article" date="2019" name="Nat. Commun.">
        <title>The genome of broomcorn millet.</title>
        <authorList>
            <person name="Zou C."/>
            <person name="Miki D."/>
            <person name="Li D."/>
            <person name="Tang Q."/>
            <person name="Xiao L."/>
            <person name="Rajput S."/>
            <person name="Deng P."/>
            <person name="Jia W."/>
            <person name="Huang R."/>
            <person name="Zhang M."/>
            <person name="Sun Y."/>
            <person name="Hu J."/>
            <person name="Fu X."/>
            <person name="Schnable P.S."/>
            <person name="Li F."/>
            <person name="Zhang H."/>
            <person name="Feng B."/>
            <person name="Zhu X."/>
            <person name="Liu R."/>
            <person name="Schnable J.C."/>
            <person name="Zhu J.-K."/>
            <person name="Zhang H."/>
        </authorList>
    </citation>
    <scope>NUCLEOTIDE SEQUENCE [LARGE SCALE GENOMIC DNA]</scope>
</reference>
<organism evidence="1 2">
    <name type="scientific">Panicum miliaceum</name>
    <name type="common">Proso millet</name>
    <name type="synonym">Broomcorn millet</name>
    <dbReference type="NCBI Taxonomy" id="4540"/>
    <lineage>
        <taxon>Eukaryota</taxon>
        <taxon>Viridiplantae</taxon>
        <taxon>Streptophyta</taxon>
        <taxon>Embryophyta</taxon>
        <taxon>Tracheophyta</taxon>
        <taxon>Spermatophyta</taxon>
        <taxon>Magnoliopsida</taxon>
        <taxon>Liliopsida</taxon>
        <taxon>Poales</taxon>
        <taxon>Poaceae</taxon>
        <taxon>PACMAD clade</taxon>
        <taxon>Panicoideae</taxon>
        <taxon>Panicodae</taxon>
        <taxon>Paniceae</taxon>
        <taxon>Panicinae</taxon>
        <taxon>Panicum</taxon>
        <taxon>Panicum sect. Panicum</taxon>
    </lineage>
</organism>